<dbReference type="EMBL" id="AP026801">
    <property type="protein sequence ID" value="BDR55567.1"/>
    <property type="molecule type" value="Genomic_DNA"/>
</dbReference>
<evidence type="ECO:0000256" key="1">
    <source>
        <dbReference type="SAM" id="MobiDB-lite"/>
    </source>
</evidence>
<evidence type="ECO:0000313" key="3">
    <source>
        <dbReference type="Proteomes" id="UP001321804"/>
    </source>
</evidence>
<dbReference type="RefSeq" id="WP_317697002.1">
    <property type="nucleotide sequence ID" value="NZ_AP026801.1"/>
</dbReference>
<evidence type="ECO:0000313" key="2">
    <source>
        <dbReference type="EMBL" id="BDR55567.1"/>
    </source>
</evidence>
<protein>
    <recommendedName>
        <fullName evidence="4">Transposase</fullName>
    </recommendedName>
</protein>
<keyword evidence="3" id="KW-1185">Reference proteome</keyword>
<feature type="region of interest" description="Disordered" evidence="1">
    <location>
        <begin position="16"/>
        <end position="35"/>
    </location>
</feature>
<dbReference type="Proteomes" id="UP001321804">
    <property type="component" value="Chromosome"/>
</dbReference>
<dbReference type="KEGG" id="xak:KIMC2_01290"/>
<reference evidence="2 3" key="1">
    <citation type="journal article" date="2023" name="Microbiol. Spectr.">
        <title>Symbiosis of Carpenter Bees with Uncharacterized Lactic Acid Bacteria Showing NAD Auxotrophy.</title>
        <authorList>
            <person name="Kawasaki S."/>
            <person name="Ozawa K."/>
            <person name="Mori T."/>
            <person name="Yamamoto A."/>
            <person name="Ito M."/>
            <person name="Ohkuma M."/>
            <person name="Sakamoto M."/>
            <person name="Matsutani M."/>
        </authorList>
    </citation>
    <scope>NUCLEOTIDE SEQUENCE [LARGE SCALE GENOMIC DNA]</scope>
    <source>
        <strain evidence="2 3">KimC2</strain>
    </source>
</reference>
<sequence>MLDAVERARSKLDAQMLYAEEEGRKRGEREGLEQGLEQGIKQTKIDTAKKMLKMGMKVEEISVVTDLSVEEIENLK</sequence>
<dbReference type="AlphaFoldDB" id="A0AAU9CNP6"/>
<feature type="compositionally biased region" description="Basic and acidic residues" evidence="1">
    <location>
        <begin position="21"/>
        <end position="32"/>
    </location>
</feature>
<organism evidence="2 3">
    <name type="scientific">Xylocopilactobacillus apis</name>
    <dbReference type="NCBI Taxonomy" id="2932183"/>
    <lineage>
        <taxon>Bacteria</taxon>
        <taxon>Bacillati</taxon>
        <taxon>Bacillota</taxon>
        <taxon>Bacilli</taxon>
        <taxon>Lactobacillales</taxon>
        <taxon>Lactobacillaceae</taxon>
        <taxon>Xylocopilactobacillus</taxon>
    </lineage>
</organism>
<name>A0AAU9CNP6_9LACO</name>
<evidence type="ECO:0008006" key="4">
    <source>
        <dbReference type="Google" id="ProtNLM"/>
    </source>
</evidence>
<gene>
    <name evidence="2" type="ORF">KIMC2_01290</name>
</gene>
<proteinExistence type="predicted"/>
<accession>A0AAU9CNP6</accession>